<dbReference type="WBParaSite" id="GPUH_0000955801-mRNA-1">
    <property type="protein sequence ID" value="GPUH_0000955801-mRNA-1"/>
    <property type="gene ID" value="GPUH_0000955801"/>
</dbReference>
<reference evidence="1 2" key="2">
    <citation type="submission" date="2018-11" db="EMBL/GenBank/DDBJ databases">
        <authorList>
            <consortium name="Pathogen Informatics"/>
        </authorList>
    </citation>
    <scope>NUCLEOTIDE SEQUENCE [LARGE SCALE GENOMIC DNA]</scope>
</reference>
<accession>A0A183DLF6</accession>
<keyword evidence="2" id="KW-1185">Reference proteome</keyword>
<evidence type="ECO:0000313" key="2">
    <source>
        <dbReference type="Proteomes" id="UP000271098"/>
    </source>
</evidence>
<evidence type="ECO:0000313" key="1">
    <source>
        <dbReference type="EMBL" id="VDK73723.1"/>
    </source>
</evidence>
<dbReference type="AlphaFoldDB" id="A0A183DLF6"/>
<dbReference type="Proteomes" id="UP000271098">
    <property type="component" value="Unassembled WGS sequence"/>
</dbReference>
<name>A0A183DLF6_9BILA</name>
<proteinExistence type="predicted"/>
<reference evidence="3" key="1">
    <citation type="submission" date="2016-06" db="UniProtKB">
        <authorList>
            <consortium name="WormBaseParasite"/>
        </authorList>
    </citation>
    <scope>IDENTIFICATION</scope>
</reference>
<evidence type="ECO:0000313" key="3">
    <source>
        <dbReference type="WBParaSite" id="GPUH_0000955801-mRNA-1"/>
    </source>
</evidence>
<gene>
    <name evidence="1" type="ORF">GPUH_LOCUS9547</name>
</gene>
<dbReference type="EMBL" id="UYRT01031701">
    <property type="protein sequence ID" value="VDK73723.1"/>
    <property type="molecule type" value="Genomic_DNA"/>
</dbReference>
<organism evidence="3">
    <name type="scientific">Gongylonema pulchrum</name>
    <dbReference type="NCBI Taxonomy" id="637853"/>
    <lineage>
        <taxon>Eukaryota</taxon>
        <taxon>Metazoa</taxon>
        <taxon>Ecdysozoa</taxon>
        <taxon>Nematoda</taxon>
        <taxon>Chromadorea</taxon>
        <taxon>Rhabditida</taxon>
        <taxon>Spirurina</taxon>
        <taxon>Spiruromorpha</taxon>
        <taxon>Spiruroidea</taxon>
        <taxon>Gongylonematidae</taxon>
        <taxon>Gongylonema</taxon>
    </lineage>
</organism>
<protein>
    <submittedName>
        <fullName evidence="3">Ovule protein</fullName>
    </submittedName>
</protein>
<sequence length="93" mass="10804">MLCQSGPRQHMHATTKKKQRCQWENQELLAVHPLLTIQDPHLTWALVLLLLPLQKHRKQPKETANQKAVAPSTLSFQTNIRRFCIISRCPPIF</sequence>